<keyword evidence="3" id="KW-1185">Reference proteome</keyword>
<feature type="compositionally biased region" description="Low complexity" evidence="1">
    <location>
        <begin position="363"/>
        <end position="396"/>
    </location>
</feature>
<feature type="region of interest" description="Disordered" evidence="1">
    <location>
        <begin position="230"/>
        <end position="460"/>
    </location>
</feature>
<evidence type="ECO:0000313" key="3">
    <source>
        <dbReference type="Proteomes" id="UP001320766"/>
    </source>
</evidence>
<comment type="caution">
    <text evidence="2">The sequence shown here is derived from an EMBL/GenBank/DDBJ whole genome shotgun (WGS) entry which is preliminary data.</text>
</comment>
<reference evidence="2 3" key="1">
    <citation type="submission" date="2022-06" db="EMBL/GenBank/DDBJ databases">
        <title>Sequencing the genomes of 1000 actinobacteria strains.</title>
        <authorList>
            <person name="Klenk H.-P."/>
        </authorList>
    </citation>
    <scope>NUCLEOTIDE SEQUENCE [LARGE SCALE GENOMIC DNA]</scope>
    <source>
        <strain evidence="2 3">DSM 44170</strain>
    </source>
</reference>
<dbReference type="Gene3D" id="1.10.287.1060">
    <property type="entry name" value="ESAT-6-like"/>
    <property type="match status" value="1"/>
</dbReference>
<dbReference type="EMBL" id="JAMZEC010000001">
    <property type="protein sequence ID" value="MCP2345946.1"/>
    <property type="molecule type" value="Genomic_DNA"/>
</dbReference>
<sequence>MAERKTGRQVVVILSFDKMPEGGTVNASKDEILHLLNKTQPSQIQDAGFAYEKAASAVESSMKTLEEHAGKILQVWKGADASKARHAIQMMHATGGELATKLEMMGSALRQYAGYIPETISKVEGIKAQEENSGGGTYGDAETKTAADAAAKKAAEDREAQQAMRELNKKIVDLYTLQVPHDVSYELPAVSVPGGTGTYSSTPYPKSVGGIDGGGNGGAGGGYDTGTGGFTGSGGIGHTGGSGGTGGTGHTGGSGDHGGSTGGGNGHSGGSDGTGGTGGTGGSGHPGGSDGGTGTGTGDGSTDGQNPGGPGDPNGQTPGGPDGQTPGSHDPGSTSGSRDGTAPPVLGRDDTPSHRTEMESYQPPNTLTTPTTTGWSPTTTTYSNPFTTPTTTMVTPLNQLSPTGGTPYVPSVLGNPHGGGVGSMAGEALPAGSVRGSGGGSTGMPVAPLLGGGPGAEDGEELPRTYYLAQDWDVAGTHGLPGGVLGGQEQV</sequence>
<protein>
    <submittedName>
        <fullName evidence="2">Uncharacterized protein YukE</fullName>
    </submittedName>
</protein>
<evidence type="ECO:0000313" key="2">
    <source>
        <dbReference type="EMBL" id="MCP2345946.1"/>
    </source>
</evidence>
<organism evidence="2 3">
    <name type="scientific">Nonomuraea roseoviolacea subsp. carminata</name>
    <dbReference type="NCBI Taxonomy" id="160689"/>
    <lineage>
        <taxon>Bacteria</taxon>
        <taxon>Bacillati</taxon>
        <taxon>Actinomycetota</taxon>
        <taxon>Actinomycetes</taxon>
        <taxon>Streptosporangiales</taxon>
        <taxon>Streptosporangiaceae</taxon>
        <taxon>Nonomuraea</taxon>
    </lineage>
</organism>
<dbReference type="Proteomes" id="UP001320766">
    <property type="component" value="Unassembled WGS sequence"/>
</dbReference>
<accession>A0ABT1JW04</accession>
<name>A0ABT1JW04_9ACTN</name>
<dbReference type="InterPro" id="IPR036689">
    <property type="entry name" value="ESAT-6-like_sf"/>
</dbReference>
<gene>
    <name evidence="2" type="ORF">HD595_002068</name>
</gene>
<feature type="compositionally biased region" description="Basic and acidic residues" evidence="1">
    <location>
        <begin position="347"/>
        <end position="358"/>
    </location>
</feature>
<evidence type="ECO:0000256" key="1">
    <source>
        <dbReference type="SAM" id="MobiDB-lite"/>
    </source>
</evidence>
<feature type="compositionally biased region" description="Gly residues" evidence="1">
    <location>
        <begin position="230"/>
        <end position="322"/>
    </location>
</feature>
<dbReference type="RefSeq" id="WP_253767933.1">
    <property type="nucleotide sequence ID" value="NZ_BAAAVE010000032.1"/>
</dbReference>
<dbReference type="SUPFAM" id="SSF140453">
    <property type="entry name" value="EsxAB dimer-like"/>
    <property type="match status" value="1"/>
</dbReference>
<proteinExistence type="predicted"/>